<feature type="domain" description="Cyclic nucleotide-binding" evidence="1">
    <location>
        <begin position="36"/>
        <end position="106"/>
    </location>
</feature>
<dbReference type="Pfam" id="PF00027">
    <property type="entry name" value="cNMP_binding"/>
    <property type="match status" value="1"/>
</dbReference>
<dbReference type="PANTHER" id="PTHR11635">
    <property type="entry name" value="CAMP-DEPENDENT PROTEIN KINASE REGULATORY CHAIN"/>
    <property type="match status" value="1"/>
</dbReference>
<evidence type="ECO:0000313" key="2">
    <source>
        <dbReference type="EMBL" id="CAK0879929.1"/>
    </source>
</evidence>
<dbReference type="SUPFAM" id="SSF51206">
    <property type="entry name" value="cAMP-binding domain-like"/>
    <property type="match status" value="1"/>
</dbReference>
<proteinExistence type="predicted"/>
<keyword evidence="3" id="KW-1185">Reference proteome</keyword>
<name>A0ABN9W4S9_9DINO</name>
<dbReference type="PROSITE" id="PS00888">
    <property type="entry name" value="CNMP_BINDING_1"/>
    <property type="match status" value="1"/>
</dbReference>
<organism evidence="2 3">
    <name type="scientific">Prorocentrum cordatum</name>
    <dbReference type="NCBI Taxonomy" id="2364126"/>
    <lineage>
        <taxon>Eukaryota</taxon>
        <taxon>Sar</taxon>
        <taxon>Alveolata</taxon>
        <taxon>Dinophyceae</taxon>
        <taxon>Prorocentrales</taxon>
        <taxon>Prorocentraceae</taxon>
        <taxon>Prorocentrum</taxon>
    </lineage>
</organism>
<sequence length="106" mass="11931">ASVVWELDRETFNYIVMEGIIRKRSQCSAMLRRVPLFQAMPDGDIENIIDAMKQVYFPAGHVIIQQGDPGEHFFFVYSGQVVATKESADSEPVSMAHEAGDYFGEL</sequence>
<protein>
    <recommendedName>
        <fullName evidence="1">Cyclic nucleotide-binding domain-containing protein</fullName>
    </recommendedName>
</protein>
<dbReference type="InterPro" id="IPR018490">
    <property type="entry name" value="cNMP-bd_dom_sf"/>
</dbReference>
<feature type="non-terminal residue" evidence="2">
    <location>
        <position position="106"/>
    </location>
</feature>
<reference evidence="2" key="1">
    <citation type="submission" date="2023-10" db="EMBL/GenBank/DDBJ databases">
        <authorList>
            <person name="Chen Y."/>
            <person name="Shah S."/>
            <person name="Dougan E. K."/>
            <person name="Thang M."/>
            <person name="Chan C."/>
        </authorList>
    </citation>
    <scope>NUCLEOTIDE SEQUENCE [LARGE SCALE GENOMIC DNA]</scope>
</reference>
<evidence type="ECO:0000313" key="3">
    <source>
        <dbReference type="Proteomes" id="UP001189429"/>
    </source>
</evidence>
<dbReference type="InterPro" id="IPR000595">
    <property type="entry name" value="cNMP-bd_dom"/>
</dbReference>
<accession>A0ABN9W4S9</accession>
<dbReference type="CDD" id="cd00038">
    <property type="entry name" value="CAP_ED"/>
    <property type="match status" value="1"/>
</dbReference>
<evidence type="ECO:0000259" key="1">
    <source>
        <dbReference type="PROSITE" id="PS50042"/>
    </source>
</evidence>
<dbReference type="PROSITE" id="PS50042">
    <property type="entry name" value="CNMP_BINDING_3"/>
    <property type="match status" value="1"/>
</dbReference>
<dbReference type="PANTHER" id="PTHR11635:SF152">
    <property type="entry name" value="CAMP-DEPENDENT PROTEIN KINASE TYPE I REGULATORY SUBUNIT-RELATED"/>
    <property type="match status" value="1"/>
</dbReference>
<dbReference type="InterPro" id="IPR014710">
    <property type="entry name" value="RmlC-like_jellyroll"/>
</dbReference>
<gene>
    <name evidence="2" type="ORF">PCOR1329_LOCUS63220</name>
</gene>
<dbReference type="Gene3D" id="2.60.120.10">
    <property type="entry name" value="Jelly Rolls"/>
    <property type="match status" value="1"/>
</dbReference>
<dbReference type="Proteomes" id="UP001189429">
    <property type="component" value="Unassembled WGS sequence"/>
</dbReference>
<dbReference type="InterPro" id="IPR018488">
    <property type="entry name" value="cNMP-bd_CS"/>
</dbReference>
<dbReference type="EMBL" id="CAUYUJ010018017">
    <property type="protein sequence ID" value="CAK0879929.1"/>
    <property type="molecule type" value="Genomic_DNA"/>
</dbReference>
<comment type="caution">
    <text evidence="2">The sequence shown here is derived from an EMBL/GenBank/DDBJ whole genome shotgun (WGS) entry which is preliminary data.</text>
</comment>
<feature type="non-terminal residue" evidence="2">
    <location>
        <position position="1"/>
    </location>
</feature>
<dbReference type="InterPro" id="IPR050503">
    <property type="entry name" value="cAMP-dep_PK_reg_su-like"/>
</dbReference>